<dbReference type="Proteomes" id="UP001597369">
    <property type="component" value="Unassembled WGS sequence"/>
</dbReference>
<dbReference type="InterPro" id="IPR039426">
    <property type="entry name" value="TonB-dep_rcpt-like"/>
</dbReference>
<feature type="compositionally biased region" description="Pro residues" evidence="8">
    <location>
        <begin position="927"/>
        <end position="941"/>
    </location>
</feature>
<evidence type="ECO:0000256" key="7">
    <source>
        <dbReference type="ARBA" id="ARBA00023237"/>
    </source>
</evidence>
<evidence type="ECO:0000256" key="1">
    <source>
        <dbReference type="ARBA" id="ARBA00004571"/>
    </source>
</evidence>
<evidence type="ECO:0000256" key="3">
    <source>
        <dbReference type="ARBA" id="ARBA00022452"/>
    </source>
</evidence>
<evidence type="ECO:0000256" key="9">
    <source>
        <dbReference type="SAM" id="SignalP"/>
    </source>
</evidence>
<evidence type="ECO:0000256" key="4">
    <source>
        <dbReference type="ARBA" id="ARBA00022692"/>
    </source>
</evidence>
<keyword evidence="2" id="KW-0813">Transport</keyword>
<dbReference type="PANTHER" id="PTHR30069">
    <property type="entry name" value="TONB-DEPENDENT OUTER MEMBRANE RECEPTOR"/>
    <property type="match status" value="1"/>
</dbReference>
<dbReference type="Gene3D" id="2.60.40.1120">
    <property type="entry name" value="Carboxypeptidase-like, regulatory domain"/>
    <property type="match status" value="1"/>
</dbReference>
<dbReference type="Pfam" id="PF14905">
    <property type="entry name" value="OMP_b-brl_3"/>
    <property type="match status" value="1"/>
</dbReference>
<evidence type="ECO:0000256" key="8">
    <source>
        <dbReference type="SAM" id="MobiDB-lite"/>
    </source>
</evidence>
<feature type="signal peptide" evidence="9">
    <location>
        <begin position="1"/>
        <end position="25"/>
    </location>
</feature>
<organism evidence="11 12">
    <name type="scientific">Pontibacter silvestris</name>
    <dbReference type="NCBI Taxonomy" id="2305183"/>
    <lineage>
        <taxon>Bacteria</taxon>
        <taxon>Pseudomonadati</taxon>
        <taxon>Bacteroidota</taxon>
        <taxon>Cytophagia</taxon>
        <taxon>Cytophagales</taxon>
        <taxon>Hymenobacteraceae</taxon>
        <taxon>Pontibacter</taxon>
    </lineage>
</organism>
<feature type="domain" description="Outer membrane protein beta-barrel" evidence="10">
    <location>
        <begin position="440"/>
        <end position="908"/>
    </location>
</feature>
<keyword evidence="7" id="KW-0998">Cell outer membrane</keyword>
<evidence type="ECO:0000313" key="12">
    <source>
        <dbReference type="Proteomes" id="UP001597369"/>
    </source>
</evidence>
<evidence type="ECO:0000259" key="10">
    <source>
        <dbReference type="Pfam" id="PF14905"/>
    </source>
</evidence>
<keyword evidence="5 9" id="KW-0732">Signal</keyword>
<feature type="region of interest" description="Disordered" evidence="8">
    <location>
        <begin position="288"/>
        <end position="308"/>
    </location>
</feature>
<keyword evidence="12" id="KW-1185">Reference proteome</keyword>
<comment type="subcellular location">
    <subcellularLocation>
        <location evidence="1">Cell outer membrane</location>
        <topology evidence="1">Multi-pass membrane protein</topology>
    </subcellularLocation>
</comment>
<proteinExistence type="predicted"/>
<dbReference type="InterPro" id="IPR013784">
    <property type="entry name" value="Carb-bd-like_fold"/>
</dbReference>
<keyword evidence="4" id="KW-0812">Transmembrane</keyword>
<feature type="region of interest" description="Disordered" evidence="8">
    <location>
        <begin position="918"/>
        <end position="941"/>
    </location>
</feature>
<sequence>MNKLKVVPKWLFLLIALVSFGKAYAQGVAVYGTVQSAQDKTVLPGASVVLTNNANALQKGVATDMEGIFRFENVAPGQYKVEVNFLGFKTLSQEVKVQDGALNLGTLTLEESSTTIKEVQVIGRVPLGEQKGDTTQYNAGAFKTAPDASAEDLVQKMPGITIQDGAIQAQGQDVKQVLVDGKRFFGDDASTALRNLPADVIENIQIFDKKSDQAELTGVDDGNRDKTINIVTKADRRVGQFGKMSAGYGTDDRYMIGASVNFFNGDSRFTVTGLTNNINMLDFSVGETPGGGMRGRRPPSGGGTTTGLISTNTLGLNYSDTWGKKIEVSGNYNFTQRQIENNQLRRQNYILPTDSGQVYTENQYSNTTTTDHKFNFRFDYNINDNNRLLITPSFTLSDNDAVTAVTGNTINNNGAINETENNTSSDKSSYTFNNNIYFSHKFGKAGRTISTSLTTGLSGTDGESSLLSNTIYYRGNRDADNRNQYTLLDRSGYTWSGDVSYTEPVGQHGQLQLQYNIGNQLNDSDKKTYNYSEQSQSYSLLDTTLSNVFNSEYLTQRTGLGYQYSFEKLRLRADAKYQSAELQSDQTFPSDMDLKRTFTNVLPSVQANYNFSKTRSFDFNYTTSTNAPSVDQLQGVIDNTNPLQLSSGNASLKQSYQHSFRTGYRNFDMETNRVFFIGFFGNITQDYIANSITRATNGDVTLSSGVVLEEGQQLTQSVNLDGYWNVRSFFHYGKPVNFISSNIGVHGNIGYTRTPGLNNGELNYTSSPNFGLGITLSSNISEKIDFTVSTNSTYNIVKYSLQPEQNSNYFLQNTSLKYNWIFWKGLVYRTELNHQLNSGLSAGYDNSYLLWNMSVSKKLFKNEQGEISLSVNDLLKQNVSVQRNLSAQYVEDVQASALQRYFMLTFTYNLRNFSSGSAPATPGKNFPGPPPGGGTPPPPNG</sequence>
<dbReference type="SUPFAM" id="SSF56935">
    <property type="entry name" value="Porins"/>
    <property type="match status" value="1"/>
</dbReference>
<dbReference type="Pfam" id="PF13620">
    <property type="entry name" value="CarboxypepD_reg"/>
    <property type="match status" value="1"/>
</dbReference>
<keyword evidence="11" id="KW-0675">Receptor</keyword>
<evidence type="ECO:0000256" key="5">
    <source>
        <dbReference type="ARBA" id="ARBA00022729"/>
    </source>
</evidence>
<dbReference type="PANTHER" id="PTHR30069:SF29">
    <property type="entry name" value="HEMOGLOBIN AND HEMOGLOBIN-HAPTOGLOBIN-BINDING PROTEIN 1-RELATED"/>
    <property type="match status" value="1"/>
</dbReference>
<gene>
    <name evidence="11" type="ORF">ACFSKU_16620</name>
</gene>
<protein>
    <submittedName>
        <fullName evidence="11">TonB-dependent receptor domain-containing protein</fullName>
    </submittedName>
</protein>
<comment type="caution">
    <text evidence="11">The sequence shown here is derived from an EMBL/GenBank/DDBJ whole genome shotgun (WGS) entry which is preliminary data.</text>
</comment>
<dbReference type="InterPro" id="IPR036942">
    <property type="entry name" value="Beta-barrel_TonB_sf"/>
</dbReference>
<evidence type="ECO:0000256" key="2">
    <source>
        <dbReference type="ARBA" id="ARBA00022448"/>
    </source>
</evidence>
<accession>A0ABW4X1N0</accession>
<dbReference type="EMBL" id="JBHUHV010000053">
    <property type="protein sequence ID" value="MFD2068516.1"/>
    <property type="molecule type" value="Genomic_DNA"/>
</dbReference>
<name>A0ABW4X1N0_9BACT</name>
<keyword evidence="6" id="KW-0472">Membrane</keyword>
<dbReference type="RefSeq" id="WP_229959625.1">
    <property type="nucleotide sequence ID" value="NZ_JAJJWI010000005.1"/>
</dbReference>
<dbReference type="InterPro" id="IPR041700">
    <property type="entry name" value="OMP_b-brl_3"/>
</dbReference>
<evidence type="ECO:0000256" key="6">
    <source>
        <dbReference type="ARBA" id="ARBA00023136"/>
    </source>
</evidence>
<keyword evidence="3" id="KW-1134">Transmembrane beta strand</keyword>
<feature type="chain" id="PRO_5047148258" evidence="9">
    <location>
        <begin position="26"/>
        <end position="941"/>
    </location>
</feature>
<dbReference type="SUPFAM" id="SSF49452">
    <property type="entry name" value="Starch-binding domain-like"/>
    <property type="match status" value="1"/>
</dbReference>
<evidence type="ECO:0000313" key="11">
    <source>
        <dbReference type="EMBL" id="MFD2068516.1"/>
    </source>
</evidence>
<dbReference type="Gene3D" id="2.40.170.20">
    <property type="entry name" value="TonB-dependent receptor, beta-barrel domain"/>
    <property type="match status" value="1"/>
</dbReference>
<reference evidence="12" key="1">
    <citation type="journal article" date="2019" name="Int. J. Syst. Evol. Microbiol.">
        <title>The Global Catalogue of Microorganisms (GCM) 10K type strain sequencing project: providing services to taxonomists for standard genome sequencing and annotation.</title>
        <authorList>
            <consortium name="The Broad Institute Genomics Platform"/>
            <consortium name="The Broad Institute Genome Sequencing Center for Infectious Disease"/>
            <person name="Wu L."/>
            <person name="Ma J."/>
        </authorList>
    </citation>
    <scope>NUCLEOTIDE SEQUENCE [LARGE SCALE GENOMIC DNA]</scope>
    <source>
        <strain evidence="12">JCM 16545</strain>
    </source>
</reference>